<gene>
    <name evidence="2" type="ORF">J2S03_003458</name>
</gene>
<dbReference type="Proteomes" id="UP001232973">
    <property type="component" value="Unassembled WGS sequence"/>
</dbReference>
<proteinExistence type="predicted"/>
<feature type="region of interest" description="Disordered" evidence="1">
    <location>
        <begin position="59"/>
        <end position="84"/>
    </location>
</feature>
<dbReference type="RefSeq" id="WP_274457021.1">
    <property type="nucleotide sequence ID" value="NZ_CP067097.1"/>
</dbReference>
<evidence type="ECO:0000313" key="3">
    <source>
        <dbReference type="Proteomes" id="UP001232973"/>
    </source>
</evidence>
<sequence>MNEVQRQARIQQVLSSLEAGLSRDQIAEVLGIDRKSLDQFMRRNHFPWDNIYERYVKKPQEQSFRRNPDRFQKSDRRARSIIDA</sequence>
<comment type="caution">
    <text evidence="2">The sequence shown here is derived from an EMBL/GenBank/DDBJ whole genome shotgun (WGS) entry which is preliminary data.</text>
</comment>
<keyword evidence="3" id="KW-1185">Reference proteome</keyword>
<evidence type="ECO:0000256" key="1">
    <source>
        <dbReference type="SAM" id="MobiDB-lite"/>
    </source>
</evidence>
<accession>A0ABT9XMR7</accession>
<organism evidence="2 3">
    <name type="scientific">Alicyclobacillus cycloheptanicus</name>
    <dbReference type="NCBI Taxonomy" id="1457"/>
    <lineage>
        <taxon>Bacteria</taxon>
        <taxon>Bacillati</taxon>
        <taxon>Bacillota</taxon>
        <taxon>Bacilli</taxon>
        <taxon>Bacillales</taxon>
        <taxon>Alicyclobacillaceae</taxon>
        <taxon>Alicyclobacillus</taxon>
    </lineage>
</organism>
<reference evidence="2 3" key="1">
    <citation type="submission" date="2023-07" db="EMBL/GenBank/DDBJ databases">
        <title>Genomic Encyclopedia of Type Strains, Phase IV (KMG-IV): sequencing the most valuable type-strain genomes for metagenomic binning, comparative biology and taxonomic classification.</title>
        <authorList>
            <person name="Goeker M."/>
        </authorList>
    </citation>
    <scope>NUCLEOTIDE SEQUENCE [LARGE SCALE GENOMIC DNA]</scope>
    <source>
        <strain evidence="2 3">DSM 4006</strain>
    </source>
</reference>
<dbReference type="EMBL" id="JAUSTP010000058">
    <property type="protein sequence ID" value="MDQ0191587.1"/>
    <property type="molecule type" value="Genomic_DNA"/>
</dbReference>
<protein>
    <submittedName>
        <fullName evidence="2">Transcriptional regulator with XRE-family HTH domain</fullName>
    </submittedName>
</protein>
<name>A0ABT9XMR7_9BACL</name>
<evidence type="ECO:0000313" key="2">
    <source>
        <dbReference type="EMBL" id="MDQ0191587.1"/>
    </source>
</evidence>